<name>A0A7J0H3K9_9ERIC</name>
<dbReference type="EMBL" id="BJWL01000026">
    <property type="protein sequence ID" value="GFZ17687.1"/>
    <property type="molecule type" value="Genomic_DNA"/>
</dbReference>
<feature type="region of interest" description="Disordered" evidence="1">
    <location>
        <begin position="120"/>
        <end position="150"/>
    </location>
</feature>
<feature type="compositionally biased region" description="Polar residues" evidence="1">
    <location>
        <begin position="120"/>
        <end position="129"/>
    </location>
</feature>
<proteinExistence type="predicted"/>
<sequence length="150" mass="16175">MSGEYLPHDPDLKEGYDSTSDQEEEVDPKSHFTICKKCNRVFQNQNEFIDHLRHVGCGRERSKPQKDTGGKMKSRRGKAGPSMEAGAQGLFMDPLELRLGPPGPLLERLSLDLTLAIGNSSGGIQQQPVLRSKKGGGGKGKGVGPSGGKF</sequence>
<keyword evidence="3" id="KW-1185">Reference proteome</keyword>
<protein>
    <submittedName>
        <fullName evidence="2">Uncharacterized protein</fullName>
    </submittedName>
</protein>
<evidence type="ECO:0000313" key="3">
    <source>
        <dbReference type="Proteomes" id="UP000585474"/>
    </source>
</evidence>
<dbReference type="AlphaFoldDB" id="A0A7J0H3K9"/>
<feature type="region of interest" description="Disordered" evidence="1">
    <location>
        <begin position="1"/>
        <end position="29"/>
    </location>
</feature>
<dbReference type="Proteomes" id="UP000585474">
    <property type="component" value="Unassembled WGS sequence"/>
</dbReference>
<organism evidence="2 3">
    <name type="scientific">Actinidia rufa</name>
    <dbReference type="NCBI Taxonomy" id="165716"/>
    <lineage>
        <taxon>Eukaryota</taxon>
        <taxon>Viridiplantae</taxon>
        <taxon>Streptophyta</taxon>
        <taxon>Embryophyta</taxon>
        <taxon>Tracheophyta</taxon>
        <taxon>Spermatophyta</taxon>
        <taxon>Magnoliopsida</taxon>
        <taxon>eudicotyledons</taxon>
        <taxon>Gunneridae</taxon>
        <taxon>Pentapetalae</taxon>
        <taxon>asterids</taxon>
        <taxon>Ericales</taxon>
        <taxon>Actinidiaceae</taxon>
        <taxon>Actinidia</taxon>
    </lineage>
</organism>
<feature type="compositionally biased region" description="Gly residues" evidence="1">
    <location>
        <begin position="137"/>
        <end position="150"/>
    </location>
</feature>
<feature type="compositionally biased region" description="Basic and acidic residues" evidence="1">
    <location>
        <begin position="1"/>
        <end position="16"/>
    </location>
</feature>
<feature type="compositionally biased region" description="Basic and acidic residues" evidence="1">
    <location>
        <begin position="58"/>
        <end position="70"/>
    </location>
</feature>
<gene>
    <name evidence="2" type="ORF">Acr_26g0009570</name>
</gene>
<comment type="caution">
    <text evidence="2">The sequence shown here is derived from an EMBL/GenBank/DDBJ whole genome shotgun (WGS) entry which is preliminary data.</text>
</comment>
<accession>A0A7J0H3K9</accession>
<evidence type="ECO:0000256" key="1">
    <source>
        <dbReference type="SAM" id="MobiDB-lite"/>
    </source>
</evidence>
<reference evidence="2 3" key="1">
    <citation type="submission" date="2019-07" db="EMBL/GenBank/DDBJ databases">
        <title>De Novo Assembly of kiwifruit Actinidia rufa.</title>
        <authorList>
            <person name="Sugita-Konishi S."/>
            <person name="Sato K."/>
            <person name="Mori E."/>
            <person name="Abe Y."/>
            <person name="Kisaki G."/>
            <person name="Hamano K."/>
            <person name="Suezawa K."/>
            <person name="Otani M."/>
            <person name="Fukuda T."/>
            <person name="Manabe T."/>
            <person name="Gomi K."/>
            <person name="Tabuchi M."/>
            <person name="Akimitsu K."/>
            <person name="Kataoka I."/>
        </authorList>
    </citation>
    <scope>NUCLEOTIDE SEQUENCE [LARGE SCALE GENOMIC DNA]</scope>
    <source>
        <strain evidence="3">cv. Fuchu</strain>
    </source>
</reference>
<evidence type="ECO:0000313" key="2">
    <source>
        <dbReference type="EMBL" id="GFZ17687.1"/>
    </source>
</evidence>
<feature type="region of interest" description="Disordered" evidence="1">
    <location>
        <begin position="58"/>
        <end position="86"/>
    </location>
</feature>